<dbReference type="InterPro" id="IPR015943">
    <property type="entry name" value="WD40/YVTN_repeat-like_dom_sf"/>
</dbReference>
<evidence type="ECO:0000313" key="2">
    <source>
        <dbReference type="Proteomes" id="UP000002875"/>
    </source>
</evidence>
<proteinExistence type="predicted"/>
<dbReference type="Proteomes" id="UP000002875">
    <property type="component" value="Chromosome"/>
</dbReference>
<dbReference type="SUPFAM" id="SSF51004">
    <property type="entry name" value="C-terminal (heme d1) domain of cytochrome cd1-nitrite reductase"/>
    <property type="match status" value="1"/>
</dbReference>
<evidence type="ECO:0000313" key="1">
    <source>
        <dbReference type="EMBL" id="AFK04869.1"/>
    </source>
</evidence>
<dbReference type="InterPro" id="IPR011048">
    <property type="entry name" value="Haem_d1_sf"/>
</dbReference>
<dbReference type="RefSeq" id="WP_015030557.1">
    <property type="nucleotide sequence ID" value="NC_018748.1"/>
</dbReference>
<dbReference type="NCBIfam" id="TIGR02276">
    <property type="entry name" value="beta_rpt_yvtn"/>
    <property type="match status" value="2"/>
</dbReference>
<gene>
    <name evidence="1" type="ordered locus">Emtol_3743</name>
</gene>
<keyword evidence="2" id="KW-1185">Reference proteome</keyword>
<dbReference type="InterPro" id="IPR011964">
    <property type="entry name" value="YVTN_b-propeller_repeat"/>
</dbReference>
<dbReference type="InterPro" id="IPR051200">
    <property type="entry name" value="Host-pathogen_enzymatic-act"/>
</dbReference>
<dbReference type="Gene3D" id="2.130.10.10">
    <property type="entry name" value="YVTN repeat-like/Quinoprotein amine dehydrogenase"/>
    <property type="match status" value="2"/>
</dbReference>
<accession>A0ABM5N5T9</accession>
<reference evidence="1 2" key="1">
    <citation type="submission" date="2011-07" db="EMBL/GenBank/DDBJ databases">
        <title>The complete genome of chromosome of Emticicia oligotrophica DSM 17448.</title>
        <authorList>
            <consortium name="US DOE Joint Genome Institute (JGI-PGF)"/>
            <person name="Lucas S."/>
            <person name="Han J."/>
            <person name="Lapidus A."/>
            <person name="Bruce D."/>
            <person name="Goodwin L."/>
            <person name="Pitluck S."/>
            <person name="Peters L."/>
            <person name="Kyrpides N."/>
            <person name="Mavromatis K."/>
            <person name="Ivanova N."/>
            <person name="Ovchinnikova G."/>
            <person name="Teshima H."/>
            <person name="Detter J.C."/>
            <person name="Tapia R."/>
            <person name="Han C."/>
            <person name="Land M."/>
            <person name="Hauser L."/>
            <person name="Markowitz V."/>
            <person name="Cheng J.-F."/>
            <person name="Hugenholtz P."/>
            <person name="Woyke T."/>
            <person name="Wu D."/>
            <person name="Tindall B."/>
            <person name="Pomrenke H."/>
            <person name="Brambilla E."/>
            <person name="Klenk H.-P."/>
            <person name="Eisen J.A."/>
        </authorList>
    </citation>
    <scope>NUCLEOTIDE SEQUENCE [LARGE SCALE GENOMIC DNA]</scope>
    <source>
        <strain evidence="1 2">DSM 17448</strain>
    </source>
</reference>
<dbReference type="PANTHER" id="PTHR47197:SF3">
    <property type="entry name" value="DIHYDRO-HEME D1 DEHYDROGENASE"/>
    <property type="match status" value="1"/>
</dbReference>
<sequence length="352" mass="38218">MKKIIIAAIIFSIAISCSKHDTTPEIEVNYPAAFVINGESSTISVINLSSDETKTINLNTNNKLSALHSSKSDDIFFPHHIYLSPDGNKLSIGVPGVDLSEGHTGEHQTQGKILIIDAKNGNIINTKILEKPNHNATFSPDGKEIWTTSMEHHGKTLVFDAQNLSLKNTIEVGEEPAEVTFSIDGKYAFTANGGSNSVSVIDPVSKKVIKTIPVGVEPVGAWPAEDGNMYVDNEVGQTISIINANKLEVTETIELGFTPGYVAYNQLQNELWISNAGKSFVYYYTKINGKWSKKGSIQTGLDAHAIAFSKDGKTAFVTNQKNLTVSIIDVLNHQKIKDIPVGQKPNGIVIKN</sequence>
<dbReference type="PROSITE" id="PS51257">
    <property type="entry name" value="PROKAR_LIPOPROTEIN"/>
    <property type="match status" value="1"/>
</dbReference>
<dbReference type="PANTHER" id="PTHR47197">
    <property type="entry name" value="PROTEIN NIRF"/>
    <property type="match status" value="1"/>
</dbReference>
<name>A0ABM5N5T9_EMTOG</name>
<protein>
    <submittedName>
        <fullName evidence="1">40-residue YVTN family beta-propeller repeat protein</fullName>
    </submittedName>
</protein>
<organism evidence="1 2">
    <name type="scientific">Emticicia oligotrophica (strain DSM 17448 / CIP 109782 / MTCC 6937 / GPTSA100-15)</name>
    <dbReference type="NCBI Taxonomy" id="929562"/>
    <lineage>
        <taxon>Bacteria</taxon>
        <taxon>Pseudomonadati</taxon>
        <taxon>Bacteroidota</taxon>
        <taxon>Cytophagia</taxon>
        <taxon>Cytophagales</taxon>
        <taxon>Leadbetterellaceae</taxon>
        <taxon>Emticicia</taxon>
    </lineage>
</organism>
<dbReference type="EMBL" id="CP002961">
    <property type="protein sequence ID" value="AFK04869.1"/>
    <property type="molecule type" value="Genomic_DNA"/>
</dbReference>